<comment type="caution">
    <text evidence="1">The sequence shown here is derived from an EMBL/GenBank/DDBJ whole genome shotgun (WGS) entry which is preliminary data.</text>
</comment>
<dbReference type="AlphaFoldDB" id="A0AAD5RLK9"/>
<proteinExistence type="predicted"/>
<evidence type="ECO:0000313" key="2">
    <source>
        <dbReference type="Proteomes" id="UP001201980"/>
    </source>
</evidence>
<accession>A0AAD5RLK9</accession>
<reference evidence="1" key="1">
    <citation type="submission" date="2022-07" db="EMBL/GenBank/DDBJ databases">
        <title>Draft genome sequence of Zalerion maritima ATCC 34329, a (micro)plastics degrading marine fungus.</title>
        <authorList>
            <person name="Paco A."/>
            <person name="Goncalves M.F.M."/>
            <person name="Rocha-Santos T.A.P."/>
            <person name="Alves A."/>
        </authorList>
    </citation>
    <scope>NUCLEOTIDE SEQUENCE</scope>
    <source>
        <strain evidence="1">ATCC 34329</strain>
    </source>
</reference>
<gene>
    <name evidence="1" type="ORF">MKZ38_004221</name>
</gene>
<protein>
    <submittedName>
        <fullName evidence="1">Uncharacterized protein</fullName>
    </submittedName>
</protein>
<dbReference type="EMBL" id="JAKWBI020000248">
    <property type="protein sequence ID" value="KAJ2898003.1"/>
    <property type="molecule type" value="Genomic_DNA"/>
</dbReference>
<evidence type="ECO:0000313" key="1">
    <source>
        <dbReference type="EMBL" id="KAJ2898003.1"/>
    </source>
</evidence>
<keyword evidence="2" id="KW-1185">Reference proteome</keyword>
<sequence length="140" mass="14480">MKARRGRSVGHDAGAASLAKCVKITTATDVRQTETAVETVYLGRVTGGIEVDPVTVVSTQTGATFIVTGVLTIDHNIDASGSDFIIDTKSVTVQQSAKSITVLITKHADANLVTIVLAETHGSDMETAVVTGTQAVSLTP</sequence>
<name>A0AAD5RLK9_9PEZI</name>
<dbReference type="Proteomes" id="UP001201980">
    <property type="component" value="Unassembled WGS sequence"/>
</dbReference>
<organism evidence="1 2">
    <name type="scientific">Zalerion maritima</name>
    <dbReference type="NCBI Taxonomy" id="339359"/>
    <lineage>
        <taxon>Eukaryota</taxon>
        <taxon>Fungi</taxon>
        <taxon>Dikarya</taxon>
        <taxon>Ascomycota</taxon>
        <taxon>Pezizomycotina</taxon>
        <taxon>Sordariomycetes</taxon>
        <taxon>Lulworthiomycetidae</taxon>
        <taxon>Lulworthiales</taxon>
        <taxon>Lulworthiaceae</taxon>
        <taxon>Zalerion</taxon>
    </lineage>
</organism>